<sequence>MNHERRKQDLHFGIEPFVKTLFGVKDAKKKGEEERRARHKAWAALDRKRARRILGQPRHKSSKKPKPPGPAGEAEDEPDDGPEDEPGDEAPEAPGGDAESDEPEPENEAK</sequence>
<proteinExistence type="predicted"/>
<feature type="compositionally biased region" description="Acidic residues" evidence="1">
    <location>
        <begin position="73"/>
        <end position="91"/>
    </location>
</feature>
<feature type="compositionally biased region" description="Acidic residues" evidence="1">
    <location>
        <begin position="98"/>
        <end position="110"/>
    </location>
</feature>
<accession>A0A0P7B7Z9</accession>
<dbReference type="AlphaFoldDB" id="A0A0P7B7Z9"/>
<dbReference type="Proteomes" id="UP000050424">
    <property type="component" value="Unassembled WGS sequence"/>
</dbReference>
<evidence type="ECO:0000313" key="3">
    <source>
        <dbReference type="Proteomes" id="UP000050424"/>
    </source>
</evidence>
<feature type="region of interest" description="Disordered" evidence="1">
    <location>
        <begin position="25"/>
        <end position="110"/>
    </location>
</feature>
<protein>
    <submittedName>
        <fullName evidence="2">Uncharacterized protein</fullName>
    </submittedName>
</protein>
<feature type="compositionally biased region" description="Basic and acidic residues" evidence="1">
    <location>
        <begin position="25"/>
        <end position="36"/>
    </location>
</feature>
<gene>
    <name evidence="2" type="ORF">AK830_g9898</name>
</gene>
<organism evidence="2 3">
    <name type="scientific">Neonectria ditissima</name>
    <dbReference type="NCBI Taxonomy" id="78410"/>
    <lineage>
        <taxon>Eukaryota</taxon>
        <taxon>Fungi</taxon>
        <taxon>Dikarya</taxon>
        <taxon>Ascomycota</taxon>
        <taxon>Pezizomycotina</taxon>
        <taxon>Sordariomycetes</taxon>
        <taxon>Hypocreomycetidae</taxon>
        <taxon>Hypocreales</taxon>
        <taxon>Nectriaceae</taxon>
        <taxon>Neonectria</taxon>
    </lineage>
</organism>
<evidence type="ECO:0000313" key="2">
    <source>
        <dbReference type="EMBL" id="KPM36655.1"/>
    </source>
</evidence>
<keyword evidence="3" id="KW-1185">Reference proteome</keyword>
<feature type="compositionally biased region" description="Basic residues" evidence="1">
    <location>
        <begin position="48"/>
        <end position="66"/>
    </location>
</feature>
<evidence type="ECO:0000256" key="1">
    <source>
        <dbReference type="SAM" id="MobiDB-lite"/>
    </source>
</evidence>
<dbReference type="EMBL" id="LKCW01000195">
    <property type="protein sequence ID" value="KPM36655.1"/>
    <property type="molecule type" value="Genomic_DNA"/>
</dbReference>
<comment type="caution">
    <text evidence="2">The sequence shown here is derived from an EMBL/GenBank/DDBJ whole genome shotgun (WGS) entry which is preliminary data.</text>
</comment>
<name>A0A0P7B7Z9_9HYPO</name>
<reference evidence="2 3" key="1">
    <citation type="submission" date="2015-09" db="EMBL/GenBank/DDBJ databases">
        <title>Draft genome of a European isolate of the apple canker pathogen Neonectria ditissima.</title>
        <authorList>
            <person name="Gomez-Cortecero A."/>
            <person name="Harrison R.J."/>
            <person name="Armitage A.D."/>
        </authorList>
    </citation>
    <scope>NUCLEOTIDE SEQUENCE [LARGE SCALE GENOMIC DNA]</scope>
    <source>
        <strain evidence="2 3">R09/05</strain>
    </source>
</reference>